<evidence type="ECO:0000313" key="2">
    <source>
        <dbReference type="EMBL" id="KAK6726520.1"/>
    </source>
</evidence>
<keyword evidence="1" id="KW-1133">Transmembrane helix</keyword>
<keyword evidence="1" id="KW-0812">Transmembrane</keyword>
<dbReference type="EMBL" id="JAVFWL010000001">
    <property type="protein sequence ID" value="KAK6726520.1"/>
    <property type="molecule type" value="Genomic_DNA"/>
</dbReference>
<keyword evidence="1" id="KW-0472">Membrane</keyword>
<keyword evidence="3" id="KW-1185">Reference proteome</keyword>
<protein>
    <submittedName>
        <fullName evidence="2">Uncharacterized protein</fullName>
    </submittedName>
</protein>
<proteinExistence type="predicted"/>
<name>A0ABR1BKW4_NECAM</name>
<evidence type="ECO:0000256" key="1">
    <source>
        <dbReference type="SAM" id="Phobius"/>
    </source>
</evidence>
<dbReference type="Proteomes" id="UP001303046">
    <property type="component" value="Unassembled WGS sequence"/>
</dbReference>
<evidence type="ECO:0000313" key="3">
    <source>
        <dbReference type="Proteomes" id="UP001303046"/>
    </source>
</evidence>
<accession>A0ABR1BKW4</accession>
<comment type="caution">
    <text evidence="2">The sequence shown here is derived from an EMBL/GenBank/DDBJ whole genome shotgun (WGS) entry which is preliminary data.</text>
</comment>
<gene>
    <name evidence="2" type="primary">Necator_chrI.g815</name>
    <name evidence="2" type="ORF">RB195_004692</name>
</gene>
<feature type="transmembrane region" description="Helical" evidence="1">
    <location>
        <begin position="6"/>
        <end position="22"/>
    </location>
</feature>
<reference evidence="2 3" key="1">
    <citation type="submission" date="2023-08" db="EMBL/GenBank/DDBJ databases">
        <title>A Necator americanus chromosomal reference genome.</title>
        <authorList>
            <person name="Ilik V."/>
            <person name="Petrzelkova K.J."/>
            <person name="Pardy F."/>
            <person name="Fuh T."/>
            <person name="Niatou-Singa F.S."/>
            <person name="Gouil Q."/>
            <person name="Baker L."/>
            <person name="Ritchie M.E."/>
            <person name="Jex A.R."/>
            <person name="Gazzola D."/>
            <person name="Li H."/>
            <person name="Toshio Fujiwara R."/>
            <person name="Zhan B."/>
            <person name="Aroian R.V."/>
            <person name="Pafco B."/>
            <person name="Schwarz E.M."/>
        </authorList>
    </citation>
    <scope>NUCLEOTIDE SEQUENCE [LARGE SCALE GENOMIC DNA]</scope>
    <source>
        <strain evidence="2 3">Aroian</strain>
        <tissue evidence="2">Whole animal</tissue>
    </source>
</reference>
<sequence length="173" mass="19399">MTILMIVLAIILVVLCAIYYALRPCNRIKKLGDLGLFLGDPELKGVYRERQITRLAKLRRIGELPPVYPNGWYCIAESDEIKPKCIKEVTIFGYTQFSSLRRDANVARGICSNTKSGRVLVVSGSHGGFPTGGAALEMPSIAGRWYSQFYKENSPRLLPNGELSNRPKSIYDW</sequence>
<organism evidence="2 3">
    <name type="scientific">Necator americanus</name>
    <name type="common">Human hookworm</name>
    <dbReference type="NCBI Taxonomy" id="51031"/>
    <lineage>
        <taxon>Eukaryota</taxon>
        <taxon>Metazoa</taxon>
        <taxon>Ecdysozoa</taxon>
        <taxon>Nematoda</taxon>
        <taxon>Chromadorea</taxon>
        <taxon>Rhabditida</taxon>
        <taxon>Rhabditina</taxon>
        <taxon>Rhabditomorpha</taxon>
        <taxon>Strongyloidea</taxon>
        <taxon>Ancylostomatidae</taxon>
        <taxon>Bunostominae</taxon>
        <taxon>Necator</taxon>
    </lineage>
</organism>